<dbReference type="Proteomes" id="UP000063308">
    <property type="component" value="Chromosome"/>
</dbReference>
<evidence type="ECO:0000256" key="1">
    <source>
        <dbReference type="SAM" id="MobiDB-lite"/>
    </source>
</evidence>
<protein>
    <submittedName>
        <fullName evidence="2">Uncharacterized protein</fullName>
    </submittedName>
</protein>
<accession>A0A0E3VV25</accession>
<gene>
    <name evidence="2" type="ORF">NK6_5261</name>
</gene>
<feature type="region of interest" description="Disordered" evidence="1">
    <location>
        <begin position="1"/>
        <end position="37"/>
    </location>
</feature>
<evidence type="ECO:0000313" key="2">
    <source>
        <dbReference type="EMBL" id="BAR58420.1"/>
    </source>
</evidence>
<sequence length="37" mass="4045">MRQGVKTRTTERQATGGAAKVVRSERLPDSVDSSNVR</sequence>
<reference evidence="2 3" key="1">
    <citation type="submission" date="2014-11" db="EMBL/GenBank/DDBJ databases">
        <title>Symbiosis island explosion on the genome of extra-slow-growing strains of soybean bradyrhizobia with massive insertion sequences.</title>
        <authorList>
            <person name="Iida T."/>
            <person name="Minamisawa K."/>
        </authorList>
    </citation>
    <scope>NUCLEOTIDE SEQUENCE [LARGE SCALE GENOMIC DNA]</scope>
    <source>
        <strain evidence="2 3">NK6</strain>
    </source>
</reference>
<organism evidence="2 3">
    <name type="scientific">Bradyrhizobium diazoefficiens</name>
    <dbReference type="NCBI Taxonomy" id="1355477"/>
    <lineage>
        <taxon>Bacteria</taxon>
        <taxon>Pseudomonadati</taxon>
        <taxon>Pseudomonadota</taxon>
        <taxon>Alphaproteobacteria</taxon>
        <taxon>Hyphomicrobiales</taxon>
        <taxon>Nitrobacteraceae</taxon>
        <taxon>Bradyrhizobium</taxon>
    </lineage>
</organism>
<evidence type="ECO:0000313" key="3">
    <source>
        <dbReference type="Proteomes" id="UP000063308"/>
    </source>
</evidence>
<name>A0A0E3VV25_9BRAD</name>
<dbReference type="EMBL" id="AP014685">
    <property type="protein sequence ID" value="BAR58420.1"/>
    <property type="molecule type" value="Genomic_DNA"/>
</dbReference>
<proteinExistence type="predicted"/>
<dbReference type="AlphaFoldDB" id="A0A0E3VV25"/>